<dbReference type="InterPro" id="IPR036852">
    <property type="entry name" value="Peptidase_S8/S53_dom_sf"/>
</dbReference>
<dbReference type="InterPro" id="IPR000209">
    <property type="entry name" value="Peptidase_S8/S53_dom"/>
</dbReference>
<feature type="region of interest" description="Disordered" evidence="1">
    <location>
        <begin position="299"/>
        <end position="347"/>
    </location>
</feature>
<evidence type="ECO:0000259" key="2">
    <source>
        <dbReference type="Pfam" id="PF00082"/>
    </source>
</evidence>
<feature type="compositionally biased region" description="Polar residues" evidence="1">
    <location>
        <begin position="411"/>
        <end position="426"/>
    </location>
</feature>
<evidence type="ECO:0000313" key="4">
    <source>
        <dbReference type="Proteomes" id="UP000826661"/>
    </source>
</evidence>
<dbReference type="Gene3D" id="3.40.50.200">
    <property type="entry name" value="Peptidase S8/S53 domain"/>
    <property type="match status" value="1"/>
</dbReference>
<dbReference type="GO" id="GO:0004252">
    <property type="term" value="F:serine-type endopeptidase activity"/>
    <property type="evidence" value="ECO:0007669"/>
    <property type="project" value="InterPro"/>
</dbReference>
<sequence length="1153" mass="129462">MSDIGELDLQYLNLDEPDQNEHLGAEVNNSSEISEEEKAWKNQELDQQCKDVLNLLSQNKRCWDSNDGSGDIPTLEEYKKQTLAEKKGDSNEPTRLTALHVLARSKTEFYQTRKDVRIQLVGYLLQNRANDSEEIQSSGGQKRMLVLQVALLYENDEFIECVEECLGNTFQDFLHLQDDNGKNCIHHLFSWPLERSGKRVLAQKSAEENILYLNQLKRLALKAKPQTLATADNEGNTPIHYAMHVKQCNDRGDEYADIVKILIIRADEFMVKNKTLFNKKKESPIMYWRNIVIATKEEGKKKQRVNQKEQLNQKSVSSTKDQKDLSQVERPESRAESQVEESGPLKKSLKVANQGISMNNQFIGTQTGNQNVRSQVIRDQLTKDHGPMMNHSISLMATGPVTEGHRLQRTPTTDMSLDSTSLQRQHQMLPPGRKREPLISGAQAKGSLKAGDAKLARGNAAPTVTTATNSRRATILLSDFLKKYYTGTRSDLDARDLIYGRGAEGWATNLYFDARGIQESKKILELLDRMKAGGFGTTLSYVSIPAIRHIQTVPSIADNVDPGDRGIPFENPRPGRTDLVDVFNKLHELKVTQILRLEVEDRQAPSHMDAAIEQAIQGRDSTDDQVSRQPIGIHTCNCWRDWRKPDLSTDVIAFAAPTVKVVNLYWSGNQTVLKSWGCSEGIPRLHSTTGVEKIFIHASPGLETMERMKTAIKRFKETLKEIFPKVEFVRPTSGRENKDRLKTPTLLEESLREKFSKVVEIEFTYHMADLFANVDAGEETPDYLEDDPTAKQHVWVDAMDKFRSALTSMLLSENPSPKDRVRIALIDDGVNLGSVDMYGGIVNVTGLSFHPSDRQTENPWHCSSGGHGTVLANMILRINPWVELFVIKLHCGISHNQGRTISARSAAEALRAAIALNVKIISVSWTIKYRGAAGTSPGPNESGPSNSMKKDVYTDLREAIDEVKKNDIIMFCSASDDIQTTAMKALPYSQQSEHIFRIGAALWLGQRDPTTETPDRIDWYFPGNQVAEAQNPRLQGPVKYHDGSSAGTALAAGLASLIMYLARLVQGRYIKTENMSEAKVFEEFAKGLEDRTKMKQALDMIGKKGNYQQDKKYLPVWSTFNPATEVLTQTKDVGKKWEELARLVKSLCSEQGV</sequence>
<accession>A0A8G0LJA6</accession>
<evidence type="ECO:0000313" key="3">
    <source>
        <dbReference type="EMBL" id="QYT01015.1"/>
    </source>
</evidence>
<proteinExistence type="predicted"/>
<feature type="region of interest" description="Disordered" evidence="1">
    <location>
        <begin position="411"/>
        <end position="438"/>
    </location>
</feature>
<dbReference type="AlphaFoldDB" id="A0A8G0LJA6"/>
<dbReference type="GO" id="GO:0006508">
    <property type="term" value="P:proteolysis"/>
    <property type="evidence" value="ECO:0007669"/>
    <property type="project" value="InterPro"/>
</dbReference>
<keyword evidence="4" id="KW-1185">Reference proteome</keyword>
<feature type="domain" description="Peptidase S8/S53" evidence="2">
    <location>
        <begin position="820"/>
        <end position="1067"/>
    </location>
</feature>
<reference evidence="3 4" key="1">
    <citation type="journal article" date="2021" name="BMC Genomics">
        <title>Telomere-to-telomere genome assembly of asparaginase-producing Trichoderma simmonsii.</title>
        <authorList>
            <person name="Chung D."/>
            <person name="Kwon Y.M."/>
            <person name="Yang Y."/>
        </authorList>
    </citation>
    <scope>NUCLEOTIDE SEQUENCE [LARGE SCALE GENOMIC DNA]</scope>
    <source>
        <strain evidence="3 4">GH-Sj1</strain>
    </source>
</reference>
<protein>
    <recommendedName>
        <fullName evidence="2">Peptidase S8/S53 domain-containing protein</fullName>
    </recommendedName>
</protein>
<dbReference type="Pfam" id="PF00082">
    <property type="entry name" value="Peptidase_S8"/>
    <property type="match status" value="1"/>
</dbReference>
<dbReference type="Gene3D" id="1.25.40.20">
    <property type="entry name" value="Ankyrin repeat-containing domain"/>
    <property type="match status" value="1"/>
</dbReference>
<feature type="compositionally biased region" description="Basic and acidic residues" evidence="1">
    <location>
        <begin position="320"/>
        <end position="337"/>
    </location>
</feature>
<dbReference type="Proteomes" id="UP000826661">
    <property type="component" value="Chromosome IV"/>
</dbReference>
<dbReference type="EMBL" id="CP075867">
    <property type="protein sequence ID" value="QYT01015.1"/>
    <property type="molecule type" value="Genomic_DNA"/>
</dbReference>
<evidence type="ECO:0000256" key="1">
    <source>
        <dbReference type="SAM" id="MobiDB-lite"/>
    </source>
</evidence>
<gene>
    <name evidence="3" type="ORF">H0G86_008071</name>
</gene>
<name>A0A8G0LJA6_9HYPO</name>
<organism evidence="3 4">
    <name type="scientific">Trichoderma simmonsii</name>
    <dbReference type="NCBI Taxonomy" id="1491479"/>
    <lineage>
        <taxon>Eukaryota</taxon>
        <taxon>Fungi</taxon>
        <taxon>Dikarya</taxon>
        <taxon>Ascomycota</taxon>
        <taxon>Pezizomycotina</taxon>
        <taxon>Sordariomycetes</taxon>
        <taxon>Hypocreomycetidae</taxon>
        <taxon>Hypocreales</taxon>
        <taxon>Hypocreaceae</taxon>
        <taxon>Trichoderma</taxon>
    </lineage>
</organism>
<feature type="compositionally biased region" description="Polar residues" evidence="1">
    <location>
        <begin position="308"/>
        <end position="319"/>
    </location>
</feature>
<dbReference type="SUPFAM" id="SSF52743">
    <property type="entry name" value="Subtilisin-like"/>
    <property type="match status" value="1"/>
</dbReference>
<dbReference type="InterPro" id="IPR036770">
    <property type="entry name" value="Ankyrin_rpt-contain_sf"/>
</dbReference>